<evidence type="ECO:0000313" key="5">
    <source>
        <dbReference type="Proteomes" id="UP000053424"/>
    </source>
</evidence>
<dbReference type="HOGENOM" id="CLU_021603_1_0_1"/>
<name>A0A0C2YW14_HEBCY</name>
<dbReference type="InterPro" id="IPR000246">
    <property type="entry name" value="Peptidase_T2"/>
</dbReference>
<feature type="binding site" evidence="2">
    <location>
        <begin position="224"/>
        <end position="227"/>
    </location>
    <ligand>
        <name>substrate</name>
    </ligand>
</feature>
<dbReference type="GO" id="GO:0005737">
    <property type="term" value="C:cytoplasm"/>
    <property type="evidence" value="ECO:0007669"/>
    <property type="project" value="TreeGrafter"/>
</dbReference>
<dbReference type="InterPro" id="IPR029055">
    <property type="entry name" value="Ntn_hydrolases_N"/>
</dbReference>
<dbReference type="Gene3D" id="3.60.20.30">
    <property type="entry name" value="(Glycosyl)asparaginase"/>
    <property type="match status" value="1"/>
</dbReference>
<reference evidence="4 5" key="1">
    <citation type="submission" date="2014-04" db="EMBL/GenBank/DDBJ databases">
        <authorList>
            <consortium name="DOE Joint Genome Institute"/>
            <person name="Kuo A."/>
            <person name="Gay G."/>
            <person name="Dore J."/>
            <person name="Kohler A."/>
            <person name="Nagy L.G."/>
            <person name="Floudas D."/>
            <person name="Copeland A."/>
            <person name="Barry K.W."/>
            <person name="Cichocki N."/>
            <person name="Veneault-Fourrey C."/>
            <person name="LaButti K."/>
            <person name="Lindquist E.A."/>
            <person name="Lipzen A."/>
            <person name="Lundell T."/>
            <person name="Morin E."/>
            <person name="Murat C."/>
            <person name="Sun H."/>
            <person name="Tunlid A."/>
            <person name="Henrissat B."/>
            <person name="Grigoriev I.V."/>
            <person name="Hibbett D.S."/>
            <person name="Martin F."/>
            <person name="Nordberg H.P."/>
            <person name="Cantor M.N."/>
            <person name="Hua S.X."/>
        </authorList>
    </citation>
    <scope>NUCLEOTIDE SEQUENCE [LARGE SCALE GENOMIC DNA]</scope>
    <source>
        <strain evidence="5">h7</strain>
    </source>
</reference>
<feature type="site" description="Cleavage; by autolysis" evidence="3">
    <location>
        <begin position="151"/>
        <end position="152"/>
    </location>
</feature>
<dbReference type="Proteomes" id="UP000053424">
    <property type="component" value="Unassembled WGS sequence"/>
</dbReference>
<dbReference type="SUPFAM" id="SSF56235">
    <property type="entry name" value="N-terminal nucleophile aminohydrolases (Ntn hydrolases)"/>
    <property type="match status" value="1"/>
</dbReference>
<sequence>MDATVAAVTMLEDNPLFNSAKGAVFNIEGKIELETSLMVTRPPPSSTEIPASRRGLGLSLLTRTKNPSQVVRALYLSPALAPHSFLSGRTAENIAESLGQTLVDPSYFFTEHRWKEHRRGLGLPDQPLEGDYTDYPNGINLPLPLDQLPTGTVGAVALDMDGCIATLTSTGGRTNKLVGRVGDTPVMGAGFWAEEWIQSNWIRNICSKLTGRDYTKRAVGVSGTGDGDYFIRQATAVTIAHRVRYLNETLEKAANRAVQDLVKDGGIGGVIAVDNRGNVSMPLNCPGMYRGVIREDGVPRTAIFKDEEVS</sequence>
<gene>
    <name evidence="4" type="ORF">M413DRAFT_441841</name>
</gene>
<evidence type="ECO:0000256" key="3">
    <source>
        <dbReference type="PIRSR" id="PIRSR600246-3"/>
    </source>
</evidence>
<dbReference type="Pfam" id="PF01112">
    <property type="entry name" value="Asparaginase_2"/>
    <property type="match status" value="2"/>
</dbReference>
<protein>
    <recommendedName>
        <fullName evidence="6">Asparaginase</fullName>
    </recommendedName>
</protein>
<dbReference type="GO" id="GO:0016787">
    <property type="term" value="F:hydrolase activity"/>
    <property type="evidence" value="ECO:0007669"/>
    <property type="project" value="InterPro"/>
</dbReference>
<dbReference type="CDD" id="cd04701">
    <property type="entry name" value="Asparaginase_2"/>
    <property type="match status" value="1"/>
</dbReference>
<organism evidence="4 5">
    <name type="scientific">Hebeloma cylindrosporum</name>
    <dbReference type="NCBI Taxonomy" id="76867"/>
    <lineage>
        <taxon>Eukaryota</taxon>
        <taxon>Fungi</taxon>
        <taxon>Dikarya</taxon>
        <taxon>Basidiomycota</taxon>
        <taxon>Agaricomycotina</taxon>
        <taxon>Agaricomycetes</taxon>
        <taxon>Agaricomycetidae</taxon>
        <taxon>Agaricales</taxon>
        <taxon>Agaricineae</taxon>
        <taxon>Hymenogastraceae</taxon>
        <taxon>Hebeloma</taxon>
    </lineage>
</organism>
<feature type="binding site" evidence="2">
    <location>
        <begin position="180"/>
        <end position="183"/>
    </location>
    <ligand>
        <name>substrate</name>
    </ligand>
</feature>
<keyword evidence="5" id="KW-1185">Reference proteome</keyword>
<reference evidence="5" key="2">
    <citation type="submission" date="2015-01" db="EMBL/GenBank/DDBJ databases">
        <title>Evolutionary Origins and Diversification of the Mycorrhizal Mutualists.</title>
        <authorList>
            <consortium name="DOE Joint Genome Institute"/>
            <consortium name="Mycorrhizal Genomics Consortium"/>
            <person name="Kohler A."/>
            <person name="Kuo A."/>
            <person name="Nagy L.G."/>
            <person name="Floudas D."/>
            <person name="Copeland A."/>
            <person name="Barry K.W."/>
            <person name="Cichocki N."/>
            <person name="Veneault-Fourrey C."/>
            <person name="LaButti K."/>
            <person name="Lindquist E.A."/>
            <person name="Lipzen A."/>
            <person name="Lundell T."/>
            <person name="Morin E."/>
            <person name="Murat C."/>
            <person name="Riley R."/>
            <person name="Ohm R."/>
            <person name="Sun H."/>
            <person name="Tunlid A."/>
            <person name="Henrissat B."/>
            <person name="Grigoriev I.V."/>
            <person name="Hibbett D.S."/>
            <person name="Martin F."/>
        </authorList>
    </citation>
    <scope>NUCLEOTIDE SEQUENCE [LARGE SCALE GENOMIC DNA]</scope>
    <source>
        <strain evidence="5">h7</strain>
    </source>
</reference>
<evidence type="ECO:0000256" key="1">
    <source>
        <dbReference type="PIRSR" id="PIRSR600246-1"/>
    </source>
</evidence>
<feature type="active site" description="Nucleophile" evidence="1">
    <location>
        <position position="152"/>
    </location>
</feature>
<evidence type="ECO:0000256" key="2">
    <source>
        <dbReference type="PIRSR" id="PIRSR600246-2"/>
    </source>
</evidence>
<accession>A0A0C2YW14</accession>
<evidence type="ECO:0008006" key="6">
    <source>
        <dbReference type="Google" id="ProtNLM"/>
    </source>
</evidence>
<dbReference type="PANTHER" id="PTHR10188">
    <property type="entry name" value="L-ASPARAGINASE"/>
    <property type="match status" value="1"/>
</dbReference>
<dbReference type="PANTHER" id="PTHR10188:SF43">
    <property type="entry name" value="ASPARAGINASE (EUROFUNG)"/>
    <property type="match status" value="1"/>
</dbReference>
<dbReference type="STRING" id="686832.A0A0C2YW14"/>
<dbReference type="AlphaFoldDB" id="A0A0C2YW14"/>
<dbReference type="OrthoDB" id="2262349at2759"/>
<dbReference type="EMBL" id="KN831772">
    <property type="protein sequence ID" value="KIM45157.1"/>
    <property type="molecule type" value="Genomic_DNA"/>
</dbReference>
<evidence type="ECO:0000313" key="4">
    <source>
        <dbReference type="EMBL" id="KIM45157.1"/>
    </source>
</evidence>
<proteinExistence type="predicted"/>